<dbReference type="InterPro" id="IPR009056">
    <property type="entry name" value="Cyt_c-like_dom"/>
</dbReference>
<dbReference type="RefSeq" id="WP_346757197.1">
    <property type="nucleotide sequence ID" value="NZ_JAUJEB010000001.1"/>
</dbReference>
<dbReference type="NCBIfam" id="TIGR02603">
    <property type="entry name" value="CxxCH_TIGR02603"/>
    <property type="match status" value="1"/>
</dbReference>
<keyword evidence="2 4" id="KW-0479">Metal-binding</keyword>
<evidence type="ECO:0000259" key="5">
    <source>
        <dbReference type="PROSITE" id="PS51007"/>
    </source>
</evidence>
<dbReference type="InterPro" id="IPR011030">
    <property type="entry name" value="Lipovitellin_superhlx_dom"/>
</dbReference>
<dbReference type="SUPFAM" id="SSF50952">
    <property type="entry name" value="Soluble quinoprotein glucose dehydrogenase"/>
    <property type="match status" value="1"/>
</dbReference>
<accession>A0ABT8L292</accession>
<dbReference type="EMBL" id="JAUJEB010000001">
    <property type="protein sequence ID" value="MDN5211869.1"/>
    <property type="molecule type" value="Genomic_DNA"/>
</dbReference>
<dbReference type="SUPFAM" id="SSF46626">
    <property type="entry name" value="Cytochrome c"/>
    <property type="match status" value="1"/>
</dbReference>
<keyword evidence="1 4" id="KW-0349">Heme</keyword>
<evidence type="ECO:0000256" key="1">
    <source>
        <dbReference type="ARBA" id="ARBA00022617"/>
    </source>
</evidence>
<dbReference type="SUPFAM" id="SSF48371">
    <property type="entry name" value="ARM repeat"/>
    <property type="match status" value="1"/>
</dbReference>
<sequence>MSGEKIKNQQILKRLAALFLSAIIVLAGCDKDSQPPKNVPLEAIAGNDEVKRYMEAFEGRGIQTDGSKSTPAIKALENFDVAEDLEIDLLLSEPLVHQPVELNFDHRGRLWVVQYNQYPYPEGVKVVDIDHHIRVVFDKVPQPPPEGVKGADKITIFEDTNGDGTYDKSTDAITGLNIATSVTLGRGKIWVLTPPYLVAYPDPDGDGLPDGNPAVHLEGFGLEDTHAVANSLRWGPDGWLYGAQGSTTTATINSEVSKNVHFKGQAIWRYHPESKVFEIYGEGGGNTFHVEIDAKGRIYSGDNGTYRGFYYKQGAYYKKNWGKHGALTNPYALGFLPGMDLEGEKIRFTHGWIKYEGGSLPERYWHKIIAINPLLNFVQLTRVEQRGSSFLNIDEEKILETKDHWFRPVDIKNGPDGGVYLADWYDSRLSHIDPRDTWHKSTGRIYRLRNAKQNKVEPFDLSTYSNRQLADLLTHQNKWFRQQALRQFGDRNDPSAVPVLVDLFRTGDAQTALEALWAINLSGGFDEEMAVEAMNHSDPHVRMWAVRLIGDSRKASPKITSHLIELAGRDTHPELLGQLASSAKRLPGPMAIPIIGNLLKNDAAANDRDNQLLIWWAIESKAETDRDALLALFESDNLWDKTIVHKIILERLMQRYALAGGAQNYASCTRLFQLAPSEKYLKVLMNGMQEGLTGHKISRLPEDLAQIIQQNQSKFGHGKYALGLYRNEPESVNKALEMIVDKNTDRLERLSYINIMGEINQPRCIPALLQIAEDHSYSIGIRIACLRSLRHYDDKAIGDKMAAAYLFKLRANPDLREEAFRLFASRASWAEAFLLRISDTKEVKKEEVPIAVVQQFKLLNHGPLTRKVDALWPNVKIASSDEKNAEIARIKQAVQSGTGDTGAGKLVYGTFCGNCHRLFDEGGNIGPELTGYDRRNITDLALNIVDPNADIREGYVNYKVRRKDGQVIVGTVVDRSGGNVKIKPMGAEAISLSSDEIAEMEAQKTSIMPERLTEYMTDEQIRDLFAYLGKDD</sequence>
<dbReference type="PANTHER" id="PTHR33546:SF1">
    <property type="entry name" value="LARGE, MULTIFUNCTIONAL SECRETED PROTEIN"/>
    <property type="match status" value="1"/>
</dbReference>
<evidence type="ECO:0000256" key="4">
    <source>
        <dbReference type="PROSITE-ProRule" id="PRU00433"/>
    </source>
</evidence>
<dbReference type="InterPro" id="IPR011989">
    <property type="entry name" value="ARM-like"/>
</dbReference>
<dbReference type="InterPro" id="IPR016024">
    <property type="entry name" value="ARM-type_fold"/>
</dbReference>
<keyword evidence="3 4" id="KW-0408">Iron</keyword>
<dbReference type="InterPro" id="IPR011041">
    <property type="entry name" value="Quinoprot_gluc/sorb_DH_b-prop"/>
</dbReference>
<dbReference type="PROSITE" id="PS51007">
    <property type="entry name" value="CYTC"/>
    <property type="match status" value="1"/>
</dbReference>
<name>A0ABT8L292_9BACT</name>
<dbReference type="PROSITE" id="PS51257">
    <property type="entry name" value="PROKAR_LIPOPROTEIN"/>
    <property type="match status" value="1"/>
</dbReference>
<dbReference type="InterPro" id="IPR055557">
    <property type="entry name" value="DUF7133"/>
</dbReference>
<proteinExistence type="predicted"/>
<evidence type="ECO:0000256" key="2">
    <source>
        <dbReference type="ARBA" id="ARBA00022723"/>
    </source>
</evidence>
<evidence type="ECO:0000256" key="3">
    <source>
        <dbReference type="ARBA" id="ARBA00023004"/>
    </source>
</evidence>
<dbReference type="SUPFAM" id="SSF48431">
    <property type="entry name" value="Lipovitellin-phosvitin complex, superhelical domain"/>
    <property type="match status" value="1"/>
</dbReference>
<keyword evidence="7" id="KW-1185">Reference proteome</keyword>
<dbReference type="InterPro" id="IPR013428">
    <property type="entry name" value="Membrane-bound_put_N"/>
</dbReference>
<comment type="caution">
    <text evidence="6">The sequence shown here is derived from an EMBL/GenBank/DDBJ whole genome shotgun (WGS) entry which is preliminary data.</text>
</comment>
<dbReference type="Gene3D" id="1.25.10.10">
    <property type="entry name" value="Leucine-rich Repeat Variant"/>
    <property type="match status" value="1"/>
</dbReference>
<evidence type="ECO:0000313" key="7">
    <source>
        <dbReference type="Proteomes" id="UP001172083"/>
    </source>
</evidence>
<gene>
    <name evidence="6" type="ORF">QQ020_07395</name>
</gene>
<dbReference type="InterPro" id="IPR036909">
    <property type="entry name" value="Cyt_c-like_dom_sf"/>
</dbReference>
<dbReference type="Pfam" id="PF23500">
    <property type="entry name" value="DUF7133"/>
    <property type="match status" value="1"/>
</dbReference>
<protein>
    <submittedName>
        <fullName evidence="6">C-type cytochrome</fullName>
    </submittedName>
</protein>
<evidence type="ECO:0000313" key="6">
    <source>
        <dbReference type="EMBL" id="MDN5211869.1"/>
    </source>
</evidence>
<dbReference type="NCBIfam" id="TIGR02604">
    <property type="entry name" value="Piru_Ver_Nterm"/>
    <property type="match status" value="1"/>
</dbReference>
<reference evidence="6" key="1">
    <citation type="submission" date="2023-06" db="EMBL/GenBank/DDBJ databases">
        <title>Genomic of Agaribacillus aureum.</title>
        <authorList>
            <person name="Wang G."/>
        </authorList>
    </citation>
    <scope>NUCLEOTIDE SEQUENCE</scope>
    <source>
        <strain evidence="6">BMA12</strain>
    </source>
</reference>
<dbReference type="InterPro" id="IPR013427">
    <property type="entry name" value="Haem-bd_dom_put"/>
</dbReference>
<dbReference type="InterPro" id="IPR011042">
    <property type="entry name" value="6-blade_b-propeller_TolB-like"/>
</dbReference>
<dbReference type="Gene3D" id="2.120.10.30">
    <property type="entry name" value="TolB, C-terminal domain"/>
    <property type="match status" value="1"/>
</dbReference>
<dbReference type="Gene3D" id="1.10.760.10">
    <property type="entry name" value="Cytochrome c-like domain"/>
    <property type="match status" value="1"/>
</dbReference>
<organism evidence="6 7">
    <name type="scientific">Agaribacillus aureus</name>
    <dbReference type="NCBI Taxonomy" id="3051825"/>
    <lineage>
        <taxon>Bacteria</taxon>
        <taxon>Pseudomonadati</taxon>
        <taxon>Bacteroidota</taxon>
        <taxon>Cytophagia</taxon>
        <taxon>Cytophagales</taxon>
        <taxon>Splendidivirgaceae</taxon>
        <taxon>Agaribacillus</taxon>
    </lineage>
</organism>
<dbReference type="Proteomes" id="UP001172083">
    <property type="component" value="Unassembled WGS sequence"/>
</dbReference>
<dbReference type="PANTHER" id="PTHR33546">
    <property type="entry name" value="LARGE, MULTIFUNCTIONAL SECRETED PROTEIN-RELATED"/>
    <property type="match status" value="1"/>
</dbReference>
<feature type="domain" description="Cytochrome c" evidence="5">
    <location>
        <begin position="899"/>
        <end position="1032"/>
    </location>
</feature>